<evidence type="ECO:0000256" key="2">
    <source>
        <dbReference type="ARBA" id="ARBA00022603"/>
    </source>
</evidence>
<dbReference type="Gene3D" id="1.10.8.10">
    <property type="entry name" value="DNA helicase RuvA subunit, C-terminal domain"/>
    <property type="match status" value="1"/>
</dbReference>
<sequence length="283" mass="31793">MKNQIKILSQDLIKALAPKYGEREARSITRIVFEDALGIFNLSQERELEQDAAGQLKAIGERLLQGEPVQYVLGQAHFFGLMLEVTPDVLIPRPETEELVSLILEQERGYIPKLWDIGTGSGCIPIALKHRQPAWAITGADISLKALALARANAEKLGLDIEWKELDALSEKSWEAMPSEVDIIVSNPPYIPPSERELMPEWVLGHEPHLALFTATEDSIQFYRQIAAQGRKKLKKGGRLYFELNEHSSAAIAQEVKRQGYESVEVFLDMSGKNRMLRAVLSH</sequence>
<evidence type="ECO:0000256" key="1">
    <source>
        <dbReference type="ARBA" id="ARBA00012771"/>
    </source>
</evidence>
<evidence type="ECO:0000259" key="7">
    <source>
        <dbReference type="Pfam" id="PF17827"/>
    </source>
</evidence>
<dbReference type="OrthoDB" id="9800643at2"/>
<keyword evidence="3 8" id="KW-0808">Transferase</keyword>
<dbReference type="CDD" id="cd02440">
    <property type="entry name" value="AdoMet_MTases"/>
    <property type="match status" value="1"/>
</dbReference>
<dbReference type="PANTHER" id="PTHR18895">
    <property type="entry name" value="HEMK METHYLTRANSFERASE"/>
    <property type="match status" value="1"/>
</dbReference>
<dbReference type="InterPro" id="IPR019874">
    <property type="entry name" value="RF_methyltr_PrmC"/>
</dbReference>
<evidence type="ECO:0000313" key="8">
    <source>
        <dbReference type="EMBL" id="TXB69498.1"/>
    </source>
</evidence>
<dbReference type="InterPro" id="IPR004556">
    <property type="entry name" value="HemK-like"/>
</dbReference>
<comment type="catalytic activity">
    <reaction evidence="5">
        <text>L-glutaminyl-[peptide chain release factor] + S-adenosyl-L-methionine = N(5)-methyl-L-glutaminyl-[peptide chain release factor] + S-adenosyl-L-homocysteine + H(+)</text>
        <dbReference type="Rhea" id="RHEA:42896"/>
        <dbReference type="Rhea" id="RHEA-COMP:10271"/>
        <dbReference type="Rhea" id="RHEA-COMP:10272"/>
        <dbReference type="ChEBI" id="CHEBI:15378"/>
        <dbReference type="ChEBI" id="CHEBI:30011"/>
        <dbReference type="ChEBI" id="CHEBI:57856"/>
        <dbReference type="ChEBI" id="CHEBI:59789"/>
        <dbReference type="ChEBI" id="CHEBI:61891"/>
        <dbReference type="EC" id="2.1.1.297"/>
    </reaction>
</comment>
<dbReference type="PANTHER" id="PTHR18895:SF74">
    <property type="entry name" value="MTRF1L RELEASE FACTOR GLUTAMINE METHYLTRANSFERASE"/>
    <property type="match status" value="1"/>
</dbReference>
<feature type="domain" description="Release factor glutamine methyltransferase N-terminal" evidence="7">
    <location>
        <begin position="22"/>
        <end position="74"/>
    </location>
</feature>
<dbReference type="GO" id="GO:0102559">
    <property type="term" value="F:peptide chain release factor N(5)-glutamine methyltransferase activity"/>
    <property type="evidence" value="ECO:0007669"/>
    <property type="project" value="UniProtKB-EC"/>
</dbReference>
<evidence type="ECO:0000256" key="4">
    <source>
        <dbReference type="ARBA" id="ARBA00022691"/>
    </source>
</evidence>
<dbReference type="InterPro" id="IPR040758">
    <property type="entry name" value="PrmC_N"/>
</dbReference>
<dbReference type="InterPro" id="IPR050320">
    <property type="entry name" value="N5-glutamine_MTase"/>
</dbReference>
<dbReference type="NCBIfam" id="TIGR00536">
    <property type="entry name" value="hemK_fam"/>
    <property type="match status" value="1"/>
</dbReference>
<dbReference type="SUPFAM" id="SSF53335">
    <property type="entry name" value="S-adenosyl-L-methionine-dependent methyltransferases"/>
    <property type="match status" value="1"/>
</dbReference>
<dbReference type="NCBIfam" id="TIGR03534">
    <property type="entry name" value="RF_mod_PrmC"/>
    <property type="match status" value="1"/>
</dbReference>
<keyword evidence="9" id="KW-1185">Reference proteome</keyword>
<dbReference type="InterPro" id="IPR029063">
    <property type="entry name" value="SAM-dependent_MTases_sf"/>
</dbReference>
<keyword evidence="2 8" id="KW-0489">Methyltransferase</keyword>
<dbReference type="RefSeq" id="WP_147165630.1">
    <property type="nucleotide sequence ID" value="NZ_VOOR01000002.1"/>
</dbReference>
<comment type="caution">
    <text evidence="8">The sequence shown here is derived from an EMBL/GenBank/DDBJ whole genome shotgun (WGS) entry which is preliminary data.</text>
</comment>
<dbReference type="EMBL" id="VOOR01000002">
    <property type="protein sequence ID" value="TXB69498.1"/>
    <property type="molecule type" value="Genomic_DNA"/>
</dbReference>
<dbReference type="Pfam" id="PF17827">
    <property type="entry name" value="PrmC_N"/>
    <property type="match status" value="1"/>
</dbReference>
<reference evidence="8 9" key="1">
    <citation type="submission" date="2019-08" db="EMBL/GenBank/DDBJ databases">
        <title>Genome of Phaeodactylibacter luteus.</title>
        <authorList>
            <person name="Bowman J.P."/>
        </authorList>
    </citation>
    <scope>NUCLEOTIDE SEQUENCE [LARGE SCALE GENOMIC DNA]</scope>
    <source>
        <strain evidence="8 9">KCTC 42180</strain>
    </source>
</reference>
<dbReference type="EC" id="2.1.1.297" evidence="1"/>
<dbReference type="GO" id="GO:0003676">
    <property type="term" value="F:nucleic acid binding"/>
    <property type="evidence" value="ECO:0007669"/>
    <property type="project" value="InterPro"/>
</dbReference>
<dbReference type="Proteomes" id="UP000321580">
    <property type="component" value="Unassembled WGS sequence"/>
</dbReference>
<feature type="domain" description="Methyltransferase small" evidence="6">
    <location>
        <begin position="113"/>
        <end position="191"/>
    </location>
</feature>
<organism evidence="8 9">
    <name type="scientific">Phaeodactylibacter luteus</name>
    <dbReference type="NCBI Taxonomy" id="1564516"/>
    <lineage>
        <taxon>Bacteria</taxon>
        <taxon>Pseudomonadati</taxon>
        <taxon>Bacteroidota</taxon>
        <taxon>Saprospiria</taxon>
        <taxon>Saprospirales</taxon>
        <taxon>Haliscomenobacteraceae</taxon>
        <taxon>Phaeodactylibacter</taxon>
    </lineage>
</organism>
<accession>A0A5C6S3S1</accession>
<dbReference type="GO" id="GO:0032259">
    <property type="term" value="P:methylation"/>
    <property type="evidence" value="ECO:0007669"/>
    <property type="project" value="UniProtKB-KW"/>
</dbReference>
<dbReference type="InterPro" id="IPR007848">
    <property type="entry name" value="Small_mtfrase_dom"/>
</dbReference>
<evidence type="ECO:0000259" key="6">
    <source>
        <dbReference type="Pfam" id="PF05175"/>
    </source>
</evidence>
<dbReference type="AlphaFoldDB" id="A0A5C6S3S1"/>
<dbReference type="Pfam" id="PF05175">
    <property type="entry name" value="MTS"/>
    <property type="match status" value="1"/>
</dbReference>
<evidence type="ECO:0000256" key="5">
    <source>
        <dbReference type="ARBA" id="ARBA00048391"/>
    </source>
</evidence>
<keyword evidence="4" id="KW-0949">S-adenosyl-L-methionine</keyword>
<protein>
    <recommendedName>
        <fullName evidence="1">peptide chain release factor N(5)-glutamine methyltransferase</fullName>
        <ecNumber evidence="1">2.1.1.297</ecNumber>
    </recommendedName>
</protein>
<proteinExistence type="predicted"/>
<evidence type="ECO:0000256" key="3">
    <source>
        <dbReference type="ARBA" id="ARBA00022679"/>
    </source>
</evidence>
<dbReference type="PROSITE" id="PS00092">
    <property type="entry name" value="N6_MTASE"/>
    <property type="match status" value="1"/>
</dbReference>
<evidence type="ECO:0000313" key="9">
    <source>
        <dbReference type="Proteomes" id="UP000321580"/>
    </source>
</evidence>
<name>A0A5C6S3S1_9BACT</name>
<gene>
    <name evidence="8" type="primary">prmC</name>
    <name evidence="8" type="ORF">FRY97_01430</name>
</gene>
<dbReference type="Gene3D" id="3.40.50.150">
    <property type="entry name" value="Vaccinia Virus protein VP39"/>
    <property type="match status" value="1"/>
</dbReference>
<dbReference type="InterPro" id="IPR002052">
    <property type="entry name" value="DNA_methylase_N6_adenine_CS"/>
</dbReference>